<sequence length="880" mass="99270">MFLWEKSRPSPAHHVSYICLSRSCKSVSVMAHHACLLTFWLFLIIFYQDGDVILGGLFPLHYSPVPTERFFQSKPAATDYIHLLVCSRALRWMRTMTFAVAEINQRQDLLPKLSLGYHIHDSCDDIPVSVKRSLLLVNGQPEKERGASCADVRRQPSPVIVGDASSGVSMAVLRTLGSFQIPLVSYFASCSCLSNKKEFPSFMRTMPSDEFQIKALAKLVHYFQWSWVGLIGADSDYARFAIQLFLKESVRYNVCPAYVHFYPVILSKEALRELMNIIRDSTATVILNFSSESTLQTILQECRRQNITNLQWIASEAWATSNALWGDFSDLLQGTLGFAIRKGEIPSLYRYLTLLNTSNIQTSHFLSEFWEDTFNCRVNGSLNTHIHRQEALNRVACTGRESLDDVYTLYSDVSQLRVSYNVYKAVYLIAHALHDMSTCVPGQGPFHNGTCGSLKYLLPWQLLSYMKRANFTTLGEDVSFDEHGDPIASYDLMSWQVASDGSLQLVKVGFYDASLKDETNLVINDSVIMWHSGNKAPVSVCSQSCLPGSRKARRKGEPICCFDCIPCAEGEISNETDSNDCLRCSREMWPNQARDQCLPKVLEYLSFWEPLGIVLWVVSTIGACLTVAVLCVFVMYRNTPVIRGNNMELSFMLLLFLCVCFLIGLTFIGKPTDWRCQIRYTAFGISFALCIACILAKTTVVLMAFRATLPGSDVMKWFGPAKQRFSVIFCSCIQALVCIIWLTTKPPFAANRTQFLSATIIVECDVGSEIGFWCVLGYIGLLACTCFLTAFLARKLPDNFNEAKCITFSMVIFFAVWITFIPVYVSTRGKYMVAVHVFAILASAFGLLLCIFAPKCYVVLLRPEKNIRKNMMKKYEKQTH</sequence>
<evidence type="ECO:0000256" key="5">
    <source>
        <dbReference type="ARBA" id="ARBA00022729"/>
    </source>
</evidence>
<dbReference type="Ensembl" id="ENSEEET00000058164.1">
    <property type="protein sequence ID" value="ENSEEEP00000057522.1"/>
    <property type="gene ID" value="ENSEEEG00000026366.1"/>
</dbReference>
<dbReference type="GO" id="GO:0005886">
    <property type="term" value="C:plasma membrane"/>
    <property type="evidence" value="ECO:0007669"/>
    <property type="project" value="UniProtKB-SubCell"/>
</dbReference>
<comment type="similarity">
    <text evidence="2">Belongs to the G-protein coupled receptor 3 family.</text>
</comment>
<dbReference type="CDD" id="cd15283">
    <property type="entry name" value="7tmC_V2R_pheromone"/>
    <property type="match status" value="1"/>
</dbReference>
<evidence type="ECO:0000256" key="9">
    <source>
        <dbReference type="ARBA" id="ARBA00023170"/>
    </source>
</evidence>
<keyword evidence="10" id="KW-0325">Glycoprotein</keyword>
<evidence type="ECO:0000256" key="12">
    <source>
        <dbReference type="SAM" id="Phobius"/>
    </source>
</evidence>
<dbReference type="Gene3D" id="3.40.50.2300">
    <property type="match status" value="2"/>
</dbReference>
<proteinExistence type="inferred from homology"/>
<dbReference type="FunFam" id="2.10.50.30:FF:000002">
    <property type="entry name" value="Vomeronasal 2 receptor, h1"/>
    <property type="match status" value="1"/>
</dbReference>
<keyword evidence="8 12" id="KW-0472">Membrane</keyword>
<dbReference type="InterPro" id="IPR000068">
    <property type="entry name" value="GPCR_3_Ca_sens_rcpt-rel"/>
</dbReference>
<dbReference type="GO" id="GO:0004930">
    <property type="term" value="F:G protein-coupled receptor activity"/>
    <property type="evidence" value="ECO:0007669"/>
    <property type="project" value="UniProtKB-KW"/>
</dbReference>
<dbReference type="InterPro" id="IPR001828">
    <property type="entry name" value="ANF_lig-bd_rcpt"/>
</dbReference>
<dbReference type="AlphaFoldDB" id="A0AAY5EMA9"/>
<dbReference type="Proteomes" id="UP000314983">
    <property type="component" value="Chromosome 4"/>
</dbReference>
<keyword evidence="6 12" id="KW-1133">Transmembrane helix</keyword>
<dbReference type="InterPro" id="IPR038550">
    <property type="entry name" value="GPCR_3_9-Cys_sf"/>
</dbReference>
<dbReference type="PRINTS" id="PR00248">
    <property type="entry name" value="GPCRMGR"/>
</dbReference>
<evidence type="ECO:0000259" key="13">
    <source>
        <dbReference type="PROSITE" id="PS50259"/>
    </source>
</evidence>
<evidence type="ECO:0000256" key="1">
    <source>
        <dbReference type="ARBA" id="ARBA00004651"/>
    </source>
</evidence>
<keyword evidence="5" id="KW-0732">Signal</keyword>
<protein>
    <recommendedName>
        <fullName evidence="13">G-protein coupled receptors family 3 profile domain-containing protein</fullName>
    </recommendedName>
</protein>
<feature type="transmembrane region" description="Helical" evidence="12">
    <location>
        <begin position="613"/>
        <end position="636"/>
    </location>
</feature>
<reference evidence="14" key="2">
    <citation type="submission" date="2025-08" db="UniProtKB">
        <authorList>
            <consortium name="Ensembl"/>
        </authorList>
    </citation>
    <scope>IDENTIFICATION</scope>
</reference>
<dbReference type="PANTHER" id="PTHR24061">
    <property type="entry name" value="CALCIUM-SENSING RECEPTOR-RELATED"/>
    <property type="match status" value="1"/>
</dbReference>
<evidence type="ECO:0000256" key="2">
    <source>
        <dbReference type="ARBA" id="ARBA00007242"/>
    </source>
</evidence>
<dbReference type="InterPro" id="IPR017978">
    <property type="entry name" value="GPCR_3_C"/>
</dbReference>
<dbReference type="PRINTS" id="PR00592">
    <property type="entry name" value="CASENSINGR"/>
</dbReference>
<keyword evidence="11" id="KW-0807">Transducer</keyword>
<dbReference type="InterPro" id="IPR028082">
    <property type="entry name" value="Peripla_BP_I"/>
</dbReference>
<evidence type="ECO:0000256" key="8">
    <source>
        <dbReference type="ARBA" id="ARBA00023136"/>
    </source>
</evidence>
<dbReference type="Pfam" id="PF00003">
    <property type="entry name" value="7tm_3"/>
    <property type="match status" value="1"/>
</dbReference>
<dbReference type="InterPro" id="IPR000337">
    <property type="entry name" value="GPCR_3"/>
</dbReference>
<dbReference type="Gene3D" id="2.10.50.30">
    <property type="entry name" value="GPCR, family 3, nine cysteines domain"/>
    <property type="match status" value="1"/>
</dbReference>
<gene>
    <name evidence="14" type="primary">LOC113569247</name>
</gene>
<evidence type="ECO:0000256" key="11">
    <source>
        <dbReference type="ARBA" id="ARBA00023224"/>
    </source>
</evidence>
<evidence type="ECO:0000256" key="10">
    <source>
        <dbReference type="ARBA" id="ARBA00023180"/>
    </source>
</evidence>
<dbReference type="PROSITE" id="PS00981">
    <property type="entry name" value="G_PROTEIN_RECEP_F3_3"/>
    <property type="match status" value="1"/>
</dbReference>
<dbReference type="FunFam" id="3.40.50.2300:FF:000016">
    <property type="entry name" value="Taste 1 receptor member 2"/>
    <property type="match status" value="1"/>
</dbReference>
<keyword evidence="4 12" id="KW-0812">Transmembrane</keyword>
<reference evidence="14" key="3">
    <citation type="submission" date="2025-09" db="UniProtKB">
        <authorList>
            <consortium name="Ensembl"/>
        </authorList>
    </citation>
    <scope>IDENTIFICATION</scope>
</reference>
<feature type="transmembrane region" description="Helical" evidence="12">
    <location>
        <begin position="680"/>
        <end position="705"/>
    </location>
</feature>
<dbReference type="InterPro" id="IPR011500">
    <property type="entry name" value="GPCR_3_9-Cys_dom"/>
</dbReference>
<dbReference type="PROSITE" id="PS50259">
    <property type="entry name" value="G_PROTEIN_RECEP_F3_4"/>
    <property type="match status" value="1"/>
</dbReference>
<name>A0AAY5EMA9_ELEEL</name>
<dbReference type="Pfam" id="PF07562">
    <property type="entry name" value="NCD3G"/>
    <property type="match status" value="1"/>
</dbReference>
<keyword evidence="9" id="KW-0675">Receptor</keyword>
<keyword evidence="7" id="KW-0297">G-protein coupled receptor</keyword>
<feature type="transmembrane region" description="Helical" evidence="12">
    <location>
        <begin position="648"/>
        <end position="668"/>
    </location>
</feature>
<evidence type="ECO:0000256" key="3">
    <source>
        <dbReference type="ARBA" id="ARBA00022475"/>
    </source>
</evidence>
<reference evidence="14 15" key="1">
    <citation type="submission" date="2020-05" db="EMBL/GenBank/DDBJ databases">
        <title>Electrophorus electricus (electric eel) genome, fEleEle1, primary haplotype.</title>
        <authorList>
            <person name="Myers G."/>
            <person name="Meyer A."/>
            <person name="Fedrigo O."/>
            <person name="Formenti G."/>
            <person name="Rhie A."/>
            <person name="Tracey A."/>
            <person name="Sims Y."/>
            <person name="Jarvis E.D."/>
        </authorList>
    </citation>
    <scope>NUCLEOTIDE SEQUENCE [LARGE SCALE GENOMIC DNA]</scope>
</reference>
<keyword evidence="15" id="KW-1185">Reference proteome</keyword>
<evidence type="ECO:0000256" key="4">
    <source>
        <dbReference type="ARBA" id="ARBA00022692"/>
    </source>
</evidence>
<feature type="domain" description="G-protein coupled receptors family 3 profile" evidence="13">
    <location>
        <begin position="611"/>
        <end position="875"/>
    </location>
</feature>
<evidence type="ECO:0000313" key="14">
    <source>
        <dbReference type="Ensembl" id="ENSEEEP00000057522.1"/>
    </source>
</evidence>
<comment type="subcellular location">
    <subcellularLocation>
        <location evidence="1">Cell membrane</location>
        <topology evidence="1">Multi-pass membrane protein</topology>
    </subcellularLocation>
</comment>
<dbReference type="GeneTree" id="ENSGT01150000286997"/>
<evidence type="ECO:0000256" key="7">
    <source>
        <dbReference type="ARBA" id="ARBA00023040"/>
    </source>
</evidence>
<dbReference type="InterPro" id="IPR017979">
    <property type="entry name" value="GPCR_3_CS"/>
</dbReference>
<dbReference type="SUPFAM" id="SSF53822">
    <property type="entry name" value="Periplasmic binding protein-like I"/>
    <property type="match status" value="1"/>
</dbReference>
<feature type="transmembrane region" description="Helical" evidence="12">
    <location>
        <begin position="805"/>
        <end position="825"/>
    </location>
</feature>
<organism evidence="14 15">
    <name type="scientific">Electrophorus electricus</name>
    <name type="common">Electric eel</name>
    <name type="synonym">Gymnotus electricus</name>
    <dbReference type="NCBI Taxonomy" id="8005"/>
    <lineage>
        <taxon>Eukaryota</taxon>
        <taxon>Metazoa</taxon>
        <taxon>Chordata</taxon>
        <taxon>Craniata</taxon>
        <taxon>Vertebrata</taxon>
        <taxon>Euteleostomi</taxon>
        <taxon>Actinopterygii</taxon>
        <taxon>Neopterygii</taxon>
        <taxon>Teleostei</taxon>
        <taxon>Ostariophysi</taxon>
        <taxon>Gymnotiformes</taxon>
        <taxon>Gymnotoidei</taxon>
        <taxon>Gymnotidae</taxon>
        <taxon>Electrophorus</taxon>
    </lineage>
</organism>
<evidence type="ECO:0000256" key="6">
    <source>
        <dbReference type="ARBA" id="ARBA00022989"/>
    </source>
</evidence>
<dbReference type="CDD" id="cd06364">
    <property type="entry name" value="PBP1_CaSR"/>
    <property type="match status" value="1"/>
</dbReference>
<keyword evidence="3" id="KW-1003">Cell membrane</keyword>
<feature type="transmembrane region" description="Helical" evidence="12">
    <location>
        <begin position="831"/>
        <end position="861"/>
    </location>
</feature>
<dbReference type="PANTHER" id="PTHR24061:SF511">
    <property type="entry name" value="EXTRACELLULAR CALCIUM-SENSING RECEPTOR-RELATED"/>
    <property type="match status" value="1"/>
</dbReference>
<evidence type="ECO:0000313" key="15">
    <source>
        <dbReference type="Proteomes" id="UP000314983"/>
    </source>
</evidence>
<accession>A0AAY5EMA9</accession>
<dbReference type="Pfam" id="PF01094">
    <property type="entry name" value="ANF_receptor"/>
    <property type="match status" value="1"/>
</dbReference>
<feature type="transmembrane region" description="Helical" evidence="12">
    <location>
        <begin position="725"/>
        <end position="743"/>
    </location>
</feature>
<feature type="transmembrane region" description="Helical" evidence="12">
    <location>
        <begin position="770"/>
        <end position="793"/>
    </location>
</feature>